<protein>
    <submittedName>
        <fullName evidence="1">Uncharacterized protein</fullName>
    </submittedName>
</protein>
<name>A0A8T2U5G8_CERRI</name>
<sequence>MQLKESSGDRRIFWHDIPDYFLPRALNTTAPAYKLVLGCKWQDWFIVWIHYSAWQMIEFTDAFSASMAGLKRKHPCYWFKLWNCFERLFATQMTQAGPSVRNIEEDTGMEPSCIPHRLQHLRKLNLKKKPSNLEEVAFTAPDQAFRDLQPPETNFAEARKPTEWGNERCCLDILICFLLFAGSRCGS</sequence>
<dbReference type="EMBL" id="CM035414">
    <property type="protein sequence ID" value="KAH7429156.1"/>
    <property type="molecule type" value="Genomic_DNA"/>
</dbReference>
<comment type="caution">
    <text evidence="1">The sequence shown here is derived from an EMBL/GenBank/DDBJ whole genome shotgun (WGS) entry which is preliminary data.</text>
</comment>
<reference evidence="1" key="1">
    <citation type="submission" date="2021-08" db="EMBL/GenBank/DDBJ databases">
        <title>WGS assembly of Ceratopteris richardii.</title>
        <authorList>
            <person name="Marchant D.B."/>
            <person name="Chen G."/>
            <person name="Jenkins J."/>
            <person name="Shu S."/>
            <person name="Leebens-Mack J."/>
            <person name="Grimwood J."/>
            <person name="Schmutz J."/>
            <person name="Soltis P."/>
            <person name="Soltis D."/>
            <person name="Chen Z.-H."/>
        </authorList>
    </citation>
    <scope>NUCLEOTIDE SEQUENCE</scope>
    <source>
        <strain evidence="1">Whitten #5841</strain>
        <tissue evidence="1">Leaf</tissue>
    </source>
</reference>
<evidence type="ECO:0000313" key="2">
    <source>
        <dbReference type="Proteomes" id="UP000825935"/>
    </source>
</evidence>
<proteinExistence type="predicted"/>
<dbReference type="Proteomes" id="UP000825935">
    <property type="component" value="Chromosome 9"/>
</dbReference>
<keyword evidence="2" id="KW-1185">Reference proteome</keyword>
<accession>A0A8T2U5G8</accession>
<dbReference type="AlphaFoldDB" id="A0A8T2U5G8"/>
<gene>
    <name evidence="1" type="ORF">KP509_09G033300</name>
</gene>
<organism evidence="1 2">
    <name type="scientific">Ceratopteris richardii</name>
    <name type="common">Triangle waterfern</name>
    <dbReference type="NCBI Taxonomy" id="49495"/>
    <lineage>
        <taxon>Eukaryota</taxon>
        <taxon>Viridiplantae</taxon>
        <taxon>Streptophyta</taxon>
        <taxon>Embryophyta</taxon>
        <taxon>Tracheophyta</taxon>
        <taxon>Polypodiopsida</taxon>
        <taxon>Polypodiidae</taxon>
        <taxon>Polypodiales</taxon>
        <taxon>Pteridineae</taxon>
        <taxon>Pteridaceae</taxon>
        <taxon>Parkerioideae</taxon>
        <taxon>Ceratopteris</taxon>
    </lineage>
</organism>
<evidence type="ECO:0000313" key="1">
    <source>
        <dbReference type="EMBL" id="KAH7429156.1"/>
    </source>
</evidence>